<evidence type="ECO:0000256" key="3">
    <source>
        <dbReference type="ARBA" id="ARBA00023163"/>
    </source>
</evidence>
<dbReference type="SUPFAM" id="SSF48008">
    <property type="entry name" value="GntR ligand-binding domain-like"/>
    <property type="match status" value="1"/>
</dbReference>
<name>G7V7A8_THELD</name>
<evidence type="ECO:0000313" key="6">
    <source>
        <dbReference type="Proteomes" id="UP000005868"/>
    </source>
</evidence>
<keyword evidence="2" id="KW-0238">DNA-binding</keyword>
<dbReference type="eggNOG" id="COG2186">
    <property type="taxonomic scope" value="Bacteria"/>
</dbReference>
<dbReference type="AlphaFoldDB" id="G7V7A8"/>
<dbReference type="SUPFAM" id="SSF46785">
    <property type="entry name" value="Winged helix' DNA-binding domain"/>
    <property type="match status" value="1"/>
</dbReference>
<keyword evidence="3" id="KW-0804">Transcription</keyword>
<dbReference type="PROSITE" id="PS50949">
    <property type="entry name" value="HTH_GNTR"/>
    <property type="match status" value="1"/>
</dbReference>
<dbReference type="InterPro" id="IPR036388">
    <property type="entry name" value="WH-like_DNA-bd_sf"/>
</dbReference>
<accession>G7V7A8</accession>
<dbReference type="PANTHER" id="PTHR43537">
    <property type="entry name" value="TRANSCRIPTIONAL REGULATOR, GNTR FAMILY"/>
    <property type="match status" value="1"/>
</dbReference>
<dbReference type="InterPro" id="IPR000524">
    <property type="entry name" value="Tscrpt_reg_HTH_GntR"/>
</dbReference>
<dbReference type="Proteomes" id="UP000005868">
    <property type="component" value="Chromosome"/>
</dbReference>
<dbReference type="InterPro" id="IPR008920">
    <property type="entry name" value="TF_FadR/GntR_C"/>
</dbReference>
<dbReference type="Pfam" id="PF07729">
    <property type="entry name" value="FCD"/>
    <property type="match status" value="1"/>
</dbReference>
<dbReference type="HOGENOM" id="CLU_017584_9_3_0"/>
<dbReference type="KEGG" id="tli:Tlie_1500"/>
<reference evidence="6" key="1">
    <citation type="submission" date="2011-10" db="EMBL/GenBank/DDBJ databases">
        <title>The complete genome of chromosome of Thermovirga lienii DSM 17291.</title>
        <authorList>
            <consortium name="US DOE Joint Genome Institute (JGI-PGF)"/>
            <person name="Lucas S."/>
            <person name="Copeland A."/>
            <person name="Lapidus A."/>
            <person name="Glavina del Rio T."/>
            <person name="Dalin E."/>
            <person name="Tice H."/>
            <person name="Bruce D."/>
            <person name="Goodwin L."/>
            <person name="Pitluck S."/>
            <person name="Peters L."/>
            <person name="Mikhailova N."/>
            <person name="Saunders E."/>
            <person name="Kyrpides N."/>
            <person name="Mavromatis K."/>
            <person name="Ivanova N."/>
            <person name="Last F.I."/>
            <person name="Brettin T."/>
            <person name="Detter J.C."/>
            <person name="Han C."/>
            <person name="Larimer F."/>
            <person name="Land M."/>
            <person name="Hauser L."/>
            <person name="Markowitz V."/>
            <person name="Cheng J.-F."/>
            <person name="Hugenholtz P."/>
            <person name="Woyke T."/>
            <person name="Wu D."/>
            <person name="Spring S."/>
            <person name="Schroeder M."/>
            <person name="Brambilla E.-M."/>
            <person name="Klenk H.-P."/>
            <person name="Eisen J.A."/>
        </authorList>
    </citation>
    <scope>NUCLEOTIDE SEQUENCE [LARGE SCALE GENOMIC DNA]</scope>
    <source>
        <strain evidence="6">ATCC BAA-1197 / DSM 17291 / Cas60314</strain>
    </source>
</reference>
<dbReference type="Gene3D" id="1.10.10.10">
    <property type="entry name" value="Winged helix-like DNA-binding domain superfamily/Winged helix DNA-binding domain"/>
    <property type="match status" value="1"/>
</dbReference>
<keyword evidence="6" id="KW-1185">Reference proteome</keyword>
<gene>
    <name evidence="5" type="ordered locus">Tlie_1500</name>
</gene>
<dbReference type="SMART" id="SM00895">
    <property type="entry name" value="FCD"/>
    <property type="match status" value="1"/>
</dbReference>
<dbReference type="InterPro" id="IPR036390">
    <property type="entry name" value="WH_DNA-bd_sf"/>
</dbReference>
<dbReference type="PRINTS" id="PR00035">
    <property type="entry name" value="HTHGNTR"/>
</dbReference>
<dbReference type="SMART" id="SM00345">
    <property type="entry name" value="HTH_GNTR"/>
    <property type="match status" value="1"/>
</dbReference>
<sequence length="238" mass="27706">MLKPAERSTLYKEVTEQMLLAIKNGVWKVGDKIPSEMELAERFQVGRNCVREATKSLAVSGILEARPGQGTFVSPVALRKIMAYELFDYMNEERAWIELMQVRAALESDLAYLAAERATAEDIRRLEEIVAKSTRANGKYHPSDQEELMVHSDFHEAIAEIAGNNFALKLLRSIKTEINEHRKKYWEFDEKIWEKMIKAHKQIVEHIANREPEKARHLMRKHLLESIEDYKKLKKNDK</sequence>
<organism evidence="5 6">
    <name type="scientific">Thermovirga lienii (strain ATCC BAA-1197 / DSM 17291 / Cas60314)</name>
    <dbReference type="NCBI Taxonomy" id="580340"/>
    <lineage>
        <taxon>Bacteria</taxon>
        <taxon>Thermotogati</taxon>
        <taxon>Synergistota</taxon>
        <taxon>Synergistia</taxon>
        <taxon>Synergistales</taxon>
        <taxon>Thermovirgaceae</taxon>
        <taxon>Thermovirga</taxon>
    </lineage>
</organism>
<feature type="domain" description="HTH gntR-type" evidence="4">
    <location>
        <begin position="8"/>
        <end position="76"/>
    </location>
</feature>
<dbReference type="CDD" id="cd07377">
    <property type="entry name" value="WHTH_GntR"/>
    <property type="match status" value="1"/>
</dbReference>
<protein>
    <submittedName>
        <fullName evidence="5">Transcriptional regulator, GntR family</fullName>
    </submittedName>
</protein>
<dbReference type="GO" id="GO:0003677">
    <property type="term" value="F:DNA binding"/>
    <property type="evidence" value="ECO:0007669"/>
    <property type="project" value="UniProtKB-KW"/>
</dbReference>
<keyword evidence="1" id="KW-0805">Transcription regulation</keyword>
<dbReference type="PANTHER" id="PTHR43537:SF5">
    <property type="entry name" value="UXU OPERON TRANSCRIPTIONAL REGULATOR"/>
    <property type="match status" value="1"/>
</dbReference>
<dbReference type="Pfam" id="PF00392">
    <property type="entry name" value="GntR"/>
    <property type="match status" value="1"/>
</dbReference>
<dbReference type="Gene3D" id="1.20.120.530">
    <property type="entry name" value="GntR ligand-binding domain-like"/>
    <property type="match status" value="1"/>
</dbReference>
<evidence type="ECO:0000256" key="1">
    <source>
        <dbReference type="ARBA" id="ARBA00023015"/>
    </source>
</evidence>
<dbReference type="InterPro" id="IPR011711">
    <property type="entry name" value="GntR_C"/>
</dbReference>
<dbReference type="STRING" id="580340.Tlie_1500"/>
<dbReference type="EMBL" id="CP003096">
    <property type="protein sequence ID" value="AER67224.1"/>
    <property type="molecule type" value="Genomic_DNA"/>
</dbReference>
<reference evidence="5 6" key="2">
    <citation type="journal article" date="2012" name="Stand. Genomic Sci.">
        <title>Genome sequence of the moderately thermophilic, amino-acid-degrading and sulfur-reducing bacterium Thermovirga lienii type strain (Cas60314(T)).</title>
        <authorList>
            <person name="Goker M."/>
            <person name="Saunders E."/>
            <person name="Lapidus A."/>
            <person name="Nolan M."/>
            <person name="Lucas S."/>
            <person name="Hammon N."/>
            <person name="Deshpande S."/>
            <person name="Cheng J.F."/>
            <person name="Han C."/>
            <person name="Tapia R."/>
            <person name="Goodwin L.A."/>
            <person name="Pitluck S."/>
            <person name="Liolios K."/>
            <person name="Mavromatis K."/>
            <person name="Pagani I."/>
            <person name="Ivanova N."/>
            <person name="Mikhailova N."/>
            <person name="Pati A."/>
            <person name="Chen A."/>
            <person name="Palaniappan K."/>
            <person name="Land M."/>
            <person name="Chang Y.J."/>
            <person name="Jeffries C.D."/>
            <person name="Brambilla E.M."/>
            <person name="Rohde M."/>
            <person name="Spring S."/>
            <person name="Detter J.C."/>
            <person name="Woyke T."/>
            <person name="Bristow J."/>
            <person name="Eisen J.A."/>
            <person name="Markowitz V."/>
            <person name="Hugenholtz P."/>
            <person name="Kyrpides N.C."/>
            <person name="Klenk H.P."/>
        </authorList>
    </citation>
    <scope>NUCLEOTIDE SEQUENCE [LARGE SCALE GENOMIC DNA]</scope>
    <source>
        <strain evidence="6">ATCC BAA-1197 / DSM 17291 / Cas60314</strain>
    </source>
</reference>
<dbReference type="GO" id="GO:0003700">
    <property type="term" value="F:DNA-binding transcription factor activity"/>
    <property type="evidence" value="ECO:0007669"/>
    <property type="project" value="InterPro"/>
</dbReference>
<evidence type="ECO:0000256" key="2">
    <source>
        <dbReference type="ARBA" id="ARBA00023125"/>
    </source>
</evidence>
<evidence type="ECO:0000259" key="4">
    <source>
        <dbReference type="PROSITE" id="PS50949"/>
    </source>
</evidence>
<evidence type="ECO:0000313" key="5">
    <source>
        <dbReference type="EMBL" id="AER67224.1"/>
    </source>
</evidence>
<proteinExistence type="predicted"/>